<dbReference type="InterPro" id="IPR015943">
    <property type="entry name" value="WD40/YVTN_repeat-like_dom_sf"/>
</dbReference>
<dbReference type="InterPro" id="IPR011047">
    <property type="entry name" value="Quinoprotein_ADH-like_sf"/>
</dbReference>
<dbReference type="Proteomes" id="UP000050867">
    <property type="component" value="Unassembled WGS sequence"/>
</dbReference>
<protein>
    <submittedName>
        <fullName evidence="1">Uncharacterized protein</fullName>
    </submittedName>
</protein>
<keyword evidence="2" id="KW-1185">Reference proteome</keyword>
<evidence type="ECO:0000313" key="2">
    <source>
        <dbReference type="Proteomes" id="UP000050867"/>
    </source>
</evidence>
<proteinExistence type="predicted"/>
<dbReference type="SUPFAM" id="SSF50998">
    <property type="entry name" value="Quinoprotein alcohol dehydrogenase-like"/>
    <property type="match status" value="1"/>
</dbReference>
<gene>
    <name evidence="1" type="ORF">AQ490_15145</name>
</gene>
<evidence type="ECO:0000313" key="1">
    <source>
        <dbReference type="EMBL" id="KRV50424.1"/>
    </source>
</evidence>
<accession>A0A0T6LWN4</accession>
<dbReference type="eggNOG" id="ENOG50329EP">
    <property type="taxonomic scope" value="Bacteria"/>
</dbReference>
<reference evidence="1 2" key="1">
    <citation type="submission" date="2015-10" db="EMBL/GenBank/DDBJ databases">
        <title>Draft genome sequence of pyrrolomycin-producing Streptomyces vitaminophilus.</title>
        <authorList>
            <person name="Graham D.E."/>
            <person name="Mahan K.M."/>
            <person name="Klingeman D.M."/>
            <person name="Hettich R.L."/>
            <person name="Parry R.J."/>
        </authorList>
    </citation>
    <scope>NUCLEOTIDE SEQUENCE [LARGE SCALE GENOMIC DNA]</scope>
    <source>
        <strain evidence="1 2">ATCC 31673</strain>
    </source>
</reference>
<dbReference type="AlphaFoldDB" id="A0A0T6LWN4"/>
<sequence length="412" mass="45614">MRSSSAGTVKFYRITADGPRVTRSAWTEGRSPRRTVAEFPDGYQAQREFEEIRQKKLREGFACVADAAGAARGAVVLDIQVPNRCSAEAFDMSPDGRTIVVGTMLKDAYGAEIHLIDVGSGHRELIHAEPPEARPEPLGRGQTFLHAALFDAGGKRVIYALNGETRLFDPASGQTDVLARYRQYEDAAHNPFLLRPAWDATRQRLMVFDAGDRVRILDAEWNEVFTTSTRRPSRQCWTGALSPSGKLMALCFTEEPRHARDRGTHDRAVAEVEIWDIDQRQVRTRIPMGRTPHTAGFDPADTLLVVNPEFVEGPCAFSLATGRLAWHFPDPVRTDRWATCYHWAYSPDGATLAIGRRGDTDVVDAATRRGDPAFRRRPGDRGTGRTNTVRISSDGTLVASGGDSGRIVVRKL</sequence>
<organism evidence="1 2">
    <name type="scientific">Wenjunlia vitaminophila</name>
    <name type="common">Streptomyces vitaminophilus</name>
    <dbReference type="NCBI Taxonomy" id="76728"/>
    <lineage>
        <taxon>Bacteria</taxon>
        <taxon>Bacillati</taxon>
        <taxon>Actinomycetota</taxon>
        <taxon>Actinomycetes</taxon>
        <taxon>Kitasatosporales</taxon>
        <taxon>Streptomycetaceae</taxon>
        <taxon>Wenjunlia</taxon>
    </lineage>
</organism>
<dbReference type="Gene3D" id="2.130.10.10">
    <property type="entry name" value="YVTN repeat-like/Quinoprotein amine dehydrogenase"/>
    <property type="match status" value="2"/>
</dbReference>
<name>A0A0T6LWN4_WENVI</name>
<comment type="caution">
    <text evidence="1">The sequence shown here is derived from an EMBL/GenBank/DDBJ whole genome shotgun (WGS) entry which is preliminary data.</text>
</comment>
<dbReference type="EMBL" id="LLZU01000005">
    <property type="protein sequence ID" value="KRV50424.1"/>
    <property type="molecule type" value="Genomic_DNA"/>
</dbReference>